<dbReference type="GO" id="GO:0016020">
    <property type="term" value="C:membrane"/>
    <property type="evidence" value="ECO:0007669"/>
    <property type="project" value="UniProtKB-SubCell"/>
</dbReference>
<organism evidence="7 8">
    <name type="scientific">Halteria grandinella</name>
    <dbReference type="NCBI Taxonomy" id="5974"/>
    <lineage>
        <taxon>Eukaryota</taxon>
        <taxon>Sar</taxon>
        <taxon>Alveolata</taxon>
        <taxon>Ciliophora</taxon>
        <taxon>Intramacronucleata</taxon>
        <taxon>Spirotrichea</taxon>
        <taxon>Stichotrichia</taxon>
        <taxon>Sporadotrichida</taxon>
        <taxon>Halteriidae</taxon>
        <taxon>Halteria</taxon>
    </lineage>
</organism>
<dbReference type="AlphaFoldDB" id="A0A8J8NYG8"/>
<dbReference type="InterPro" id="IPR011701">
    <property type="entry name" value="MFS"/>
</dbReference>
<gene>
    <name evidence="7" type="ORF">FGO68_gene1456</name>
</gene>
<dbReference type="OrthoDB" id="5985622at2759"/>
<feature type="transmembrane region" description="Helical" evidence="6">
    <location>
        <begin position="20"/>
        <end position="39"/>
    </location>
</feature>
<feature type="transmembrane region" description="Helical" evidence="6">
    <location>
        <begin position="140"/>
        <end position="160"/>
    </location>
</feature>
<dbReference type="InterPro" id="IPR050930">
    <property type="entry name" value="MFS_Vesicular_Transporter"/>
</dbReference>
<dbReference type="Gene3D" id="1.20.1250.20">
    <property type="entry name" value="MFS general substrate transporter like domains"/>
    <property type="match status" value="1"/>
</dbReference>
<dbReference type="SUPFAM" id="SSF103473">
    <property type="entry name" value="MFS general substrate transporter"/>
    <property type="match status" value="1"/>
</dbReference>
<evidence type="ECO:0008006" key="9">
    <source>
        <dbReference type="Google" id="ProtNLM"/>
    </source>
</evidence>
<evidence type="ECO:0000256" key="2">
    <source>
        <dbReference type="ARBA" id="ARBA00022448"/>
    </source>
</evidence>
<evidence type="ECO:0000256" key="6">
    <source>
        <dbReference type="SAM" id="Phobius"/>
    </source>
</evidence>
<proteinExistence type="predicted"/>
<name>A0A8J8NYG8_HALGN</name>
<keyword evidence="2" id="KW-0813">Transport</keyword>
<evidence type="ECO:0000256" key="1">
    <source>
        <dbReference type="ARBA" id="ARBA00004141"/>
    </source>
</evidence>
<evidence type="ECO:0000313" key="8">
    <source>
        <dbReference type="Proteomes" id="UP000785679"/>
    </source>
</evidence>
<feature type="transmembrane region" description="Helical" evidence="6">
    <location>
        <begin position="242"/>
        <end position="262"/>
    </location>
</feature>
<dbReference type="PANTHER" id="PTHR23506:SF26">
    <property type="entry name" value="MFS-TYPE TRANSPORTER SLC18B1"/>
    <property type="match status" value="1"/>
</dbReference>
<dbReference type="InterPro" id="IPR036259">
    <property type="entry name" value="MFS_trans_sf"/>
</dbReference>
<comment type="subcellular location">
    <subcellularLocation>
        <location evidence="1">Membrane</location>
        <topology evidence="1">Multi-pass membrane protein</topology>
    </subcellularLocation>
</comment>
<feature type="transmembrane region" description="Helical" evidence="6">
    <location>
        <begin position="167"/>
        <end position="183"/>
    </location>
</feature>
<feature type="transmembrane region" description="Helical" evidence="6">
    <location>
        <begin position="102"/>
        <end position="128"/>
    </location>
</feature>
<sequence>MLGPIIGQTLYTFVQYKWTFFIFAGVMAAAMIVLVIVIPKSINHAEDIMSKAEIDQYFERLKSTEARSSDYVANQGAAIRSELKTNMSHDVTYGMILKNRKVMMAIVSAMFAMMFMLFFDGILTMHLISDMDINENEAGYFFALICATYAFSSPFVGILAQFVPRKWLTFFSFCVASLALLMLGPSKLFGFPDSIYLSSVGLALLGCSCSVIFVPLLPEIIDAIREQEGIRDSGTINDKATGVFNSAYALGCIIAPILGGYISMMTNFRTTCDIMAMSSTGYAAIFFIVIILPSFCSRRKPPSSPDTETQIPTPRTTQPYFRDRSMIQPGNTPLLRETSFRSAVRNNSEYLAGRGTLGKSALRVNFTEVQRSTNYNNESSQRETMAIRENSQVSLQLQQRLTTTASAVMEVEEHTN</sequence>
<feature type="transmembrane region" description="Helical" evidence="6">
    <location>
        <begin position="195"/>
        <end position="221"/>
    </location>
</feature>
<reference evidence="7" key="1">
    <citation type="submission" date="2019-06" db="EMBL/GenBank/DDBJ databases">
        <authorList>
            <person name="Zheng W."/>
        </authorList>
    </citation>
    <scope>NUCLEOTIDE SEQUENCE</scope>
    <source>
        <strain evidence="7">QDHG01</strain>
    </source>
</reference>
<keyword evidence="3 6" id="KW-0812">Transmembrane</keyword>
<dbReference type="Pfam" id="PF07690">
    <property type="entry name" value="MFS_1"/>
    <property type="match status" value="1"/>
</dbReference>
<evidence type="ECO:0000313" key="7">
    <source>
        <dbReference type="EMBL" id="TNV82635.1"/>
    </source>
</evidence>
<dbReference type="EMBL" id="RRYP01004729">
    <property type="protein sequence ID" value="TNV82635.1"/>
    <property type="molecule type" value="Genomic_DNA"/>
</dbReference>
<protein>
    <recommendedName>
        <fullName evidence="9">Major facilitator superfamily (MFS) profile domain-containing protein</fullName>
    </recommendedName>
</protein>
<dbReference type="GO" id="GO:0022857">
    <property type="term" value="F:transmembrane transporter activity"/>
    <property type="evidence" value="ECO:0007669"/>
    <property type="project" value="InterPro"/>
</dbReference>
<accession>A0A8J8NYG8</accession>
<dbReference type="PANTHER" id="PTHR23506">
    <property type="entry name" value="GH10249P"/>
    <property type="match status" value="1"/>
</dbReference>
<keyword evidence="5 6" id="KW-0472">Membrane</keyword>
<keyword evidence="4 6" id="KW-1133">Transmembrane helix</keyword>
<evidence type="ECO:0000256" key="4">
    <source>
        <dbReference type="ARBA" id="ARBA00022989"/>
    </source>
</evidence>
<evidence type="ECO:0000256" key="5">
    <source>
        <dbReference type="ARBA" id="ARBA00023136"/>
    </source>
</evidence>
<evidence type="ECO:0000256" key="3">
    <source>
        <dbReference type="ARBA" id="ARBA00022692"/>
    </source>
</evidence>
<keyword evidence="8" id="KW-1185">Reference proteome</keyword>
<feature type="transmembrane region" description="Helical" evidence="6">
    <location>
        <begin position="274"/>
        <end position="295"/>
    </location>
</feature>
<comment type="caution">
    <text evidence="7">The sequence shown here is derived from an EMBL/GenBank/DDBJ whole genome shotgun (WGS) entry which is preliminary data.</text>
</comment>
<dbReference type="Proteomes" id="UP000785679">
    <property type="component" value="Unassembled WGS sequence"/>
</dbReference>